<accession>A0ABP0GPS6</accession>
<dbReference type="Pfam" id="PF04712">
    <property type="entry name" value="Radial_spoke"/>
    <property type="match status" value="1"/>
</dbReference>
<evidence type="ECO:0000256" key="2">
    <source>
        <dbReference type="ARBA" id="ARBA00022490"/>
    </source>
</evidence>
<evidence type="ECO:0000256" key="6">
    <source>
        <dbReference type="ARBA" id="ARBA00023212"/>
    </source>
</evidence>
<keyword evidence="7" id="KW-0966">Cell projection</keyword>
<dbReference type="PANTHER" id="PTHR22069">
    <property type="entry name" value="MITOCHONDRIAL RIBOSOMAL PROTEIN S18"/>
    <property type="match status" value="1"/>
</dbReference>
<keyword evidence="5" id="KW-0969">Cilium</keyword>
<evidence type="ECO:0000256" key="5">
    <source>
        <dbReference type="ARBA" id="ARBA00023069"/>
    </source>
</evidence>
<evidence type="ECO:0000256" key="7">
    <source>
        <dbReference type="ARBA" id="ARBA00023273"/>
    </source>
</evidence>
<gene>
    <name evidence="11" type="ORF">CVLEPA_LOCUS25877</name>
</gene>
<comment type="similarity">
    <text evidence="9">Belongs to the flagellar radial spoke RSP9 family.</text>
</comment>
<evidence type="ECO:0000313" key="11">
    <source>
        <dbReference type="EMBL" id="CAK8692624.1"/>
    </source>
</evidence>
<keyword evidence="12" id="KW-1185">Reference proteome</keyword>
<keyword evidence="4" id="KW-0282">Flagellum</keyword>
<comment type="subcellular location">
    <subcellularLocation>
        <location evidence="8">Cell projection</location>
        <location evidence="8">Kinocilium</location>
    </subcellularLocation>
    <subcellularLocation>
        <location evidence="1">Cytoplasm</location>
        <location evidence="1">Cytoskeleton</location>
        <location evidence="1">Flagellum axoneme</location>
    </subcellularLocation>
</comment>
<keyword evidence="6" id="KW-0206">Cytoskeleton</keyword>
<dbReference type="EMBL" id="CAWYQH010000130">
    <property type="protein sequence ID" value="CAK8692624.1"/>
    <property type="molecule type" value="Genomic_DNA"/>
</dbReference>
<name>A0ABP0GPS6_CLALP</name>
<proteinExistence type="inferred from homology"/>
<evidence type="ECO:0000256" key="4">
    <source>
        <dbReference type="ARBA" id="ARBA00022846"/>
    </source>
</evidence>
<dbReference type="InterPro" id="IPR055316">
    <property type="entry name" value="RSP9"/>
</dbReference>
<evidence type="ECO:0000256" key="3">
    <source>
        <dbReference type="ARBA" id="ARBA00022794"/>
    </source>
</evidence>
<dbReference type="PANTHER" id="PTHR22069:SF0">
    <property type="entry name" value="RADIAL SPOKE HEAD PROTEIN 9 HOMOLOG"/>
    <property type="match status" value="1"/>
</dbReference>
<sequence length="276" mass="30949">MDAEGLHLSLDYLSGSGVILSPEKKAALQTSLIILKTHYKFQRVVLWGKILGIKDDYFIAQGAGRDELTDRKTLYSLNCIDWHLLPPATSAMKEKGALVRGRLMGDPSYEYEHTDVRRVRDGDEYTEEEVTIQIKEEDRIAAVVATIDEEASIVPRGAYIKTPLGEVHANRSFEGLPVTESGKLNSYMHFRAAQKLASKSIKEKADLDPSIDFMDTIEDDIPKGSWSLQFERGSGLVCLRSLLWLGLTFYHVPNTTKYGCLYIGTGEKNLDVPFML</sequence>
<evidence type="ECO:0000256" key="1">
    <source>
        <dbReference type="ARBA" id="ARBA00004611"/>
    </source>
</evidence>
<protein>
    <recommendedName>
        <fullName evidence="10">Radial spoke head protein 9 homolog</fullName>
    </recommendedName>
</protein>
<organism evidence="11 12">
    <name type="scientific">Clavelina lepadiformis</name>
    <name type="common">Light-bulb sea squirt</name>
    <name type="synonym">Ascidia lepadiformis</name>
    <dbReference type="NCBI Taxonomy" id="159417"/>
    <lineage>
        <taxon>Eukaryota</taxon>
        <taxon>Metazoa</taxon>
        <taxon>Chordata</taxon>
        <taxon>Tunicata</taxon>
        <taxon>Ascidiacea</taxon>
        <taxon>Aplousobranchia</taxon>
        <taxon>Clavelinidae</taxon>
        <taxon>Clavelina</taxon>
    </lineage>
</organism>
<keyword evidence="2" id="KW-0963">Cytoplasm</keyword>
<dbReference type="InterPro" id="IPR006802">
    <property type="entry name" value="Radial_spoke"/>
</dbReference>
<reference evidence="11 12" key="1">
    <citation type="submission" date="2024-02" db="EMBL/GenBank/DDBJ databases">
        <authorList>
            <person name="Daric V."/>
            <person name="Darras S."/>
        </authorList>
    </citation>
    <scope>NUCLEOTIDE SEQUENCE [LARGE SCALE GENOMIC DNA]</scope>
</reference>
<keyword evidence="3" id="KW-0970">Cilium biogenesis/degradation</keyword>
<evidence type="ECO:0000256" key="8">
    <source>
        <dbReference type="ARBA" id="ARBA00037822"/>
    </source>
</evidence>
<evidence type="ECO:0000313" key="12">
    <source>
        <dbReference type="Proteomes" id="UP001642483"/>
    </source>
</evidence>
<dbReference type="Proteomes" id="UP001642483">
    <property type="component" value="Unassembled WGS sequence"/>
</dbReference>
<evidence type="ECO:0000256" key="9">
    <source>
        <dbReference type="ARBA" id="ARBA00038319"/>
    </source>
</evidence>
<comment type="caution">
    <text evidence="11">The sequence shown here is derived from an EMBL/GenBank/DDBJ whole genome shotgun (WGS) entry which is preliminary data.</text>
</comment>
<evidence type="ECO:0000256" key="10">
    <source>
        <dbReference type="ARBA" id="ARBA00041080"/>
    </source>
</evidence>